<keyword evidence="11" id="KW-1185">Reference proteome</keyword>
<feature type="transmembrane region" description="Helical" evidence="8">
    <location>
        <begin position="329"/>
        <end position="348"/>
    </location>
</feature>
<evidence type="ECO:0000256" key="3">
    <source>
        <dbReference type="ARBA" id="ARBA00022676"/>
    </source>
</evidence>
<organism evidence="10 11">
    <name type="scientific">Gordonia sesuvii</name>
    <dbReference type="NCBI Taxonomy" id="3116777"/>
    <lineage>
        <taxon>Bacteria</taxon>
        <taxon>Bacillati</taxon>
        <taxon>Actinomycetota</taxon>
        <taxon>Actinomycetes</taxon>
        <taxon>Mycobacteriales</taxon>
        <taxon>Gordoniaceae</taxon>
        <taxon>Gordonia</taxon>
    </lineage>
</organism>
<accession>A0ABU7MF22</accession>
<dbReference type="InterPro" id="IPR050297">
    <property type="entry name" value="LipidA_mod_glycosyltrf_83"/>
</dbReference>
<feature type="transmembrane region" description="Helical" evidence="8">
    <location>
        <begin position="197"/>
        <end position="218"/>
    </location>
</feature>
<sequence length="497" mass="53604">MNDDGAATRLPAFAVREITAIAAVLAVVLLSLSGRYGYHRDELYFLAAGRHPAWGYVDQPPLTPMLARVSTTVFGDSVVGLRVVALLLAIATVFVAALITRELGGGRGPQILTSAAVATSSMVMVAGHMLGTPSTDILVWALVGLLTIRLLRTQEPRWYAVIGLVVGIGFLNKFLVVLLAVALLASIALLGPRRVLLSWWLAAGIAIAALVAAPTLIWQATHDWPQLTVAQGISDDDGAENRIMFIPSQFILLAPPYALLWIAGIWRMLRDPDVRWSRSIPVAYGLLVVVMLATGGKPYYVIGLLIVLLAAGAQPVLQWCTERGMTSILVTVIVVSAVLNAVVTLPVLPRTEVNTVNGINREQGEQIGWPQMVDTVAEVWESIPESDRSTAVIFTQNYGQAGAVDRYGPDHGLPQAYSGHMSYADWGPPDDGMTGPVILVRFPDRAAIEDSFVDCRSVARVDNGYGVDNTEQGTVVAVCSGPRGPWSKVWPDLRHYY</sequence>
<keyword evidence="5 8" id="KW-0812">Transmembrane</keyword>
<evidence type="ECO:0000313" key="11">
    <source>
        <dbReference type="Proteomes" id="UP001347146"/>
    </source>
</evidence>
<feature type="transmembrane region" description="Helical" evidence="8">
    <location>
        <begin position="250"/>
        <end position="269"/>
    </location>
</feature>
<evidence type="ECO:0000256" key="4">
    <source>
        <dbReference type="ARBA" id="ARBA00022679"/>
    </source>
</evidence>
<evidence type="ECO:0000256" key="6">
    <source>
        <dbReference type="ARBA" id="ARBA00022989"/>
    </source>
</evidence>
<dbReference type="Proteomes" id="UP001347146">
    <property type="component" value="Unassembled WGS sequence"/>
</dbReference>
<evidence type="ECO:0000313" key="10">
    <source>
        <dbReference type="EMBL" id="MEE3851711.1"/>
    </source>
</evidence>
<proteinExistence type="predicted"/>
<dbReference type="GO" id="GO:0016757">
    <property type="term" value="F:glycosyltransferase activity"/>
    <property type="evidence" value="ECO:0007669"/>
    <property type="project" value="UniProtKB-KW"/>
</dbReference>
<dbReference type="InterPro" id="IPR038731">
    <property type="entry name" value="RgtA/B/C-like"/>
</dbReference>
<keyword evidence="6 8" id="KW-1133">Transmembrane helix</keyword>
<dbReference type="RefSeq" id="WP_330433425.1">
    <property type="nucleotide sequence ID" value="NZ_JAZDUF010000004.1"/>
</dbReference>
<dbReference type="EC" id="2.4.-.-" evidence="10"/>
<keyword evidence="7 8" id="KW-0472">Membrane</keyword>
<protein>
    <submittedName>
        <fullName evidence="10">Glycosyltransferase family 39 protein</fullName>
        <ecNumber evidence="10">2.4.-.-</ecNumber>
    </submittedName>
</protein>
<comment type="subcellular location">
    <subcellularLocation>
        <location evidence="1">Cell membrane</location>
        <topology evidence="1">Multi-pass membrane protein</topology>
    </subcellularLocation>
</comment>
<dbReference type="PANTHER" id="PTHR33908:SF11">
    <property type="entry name" value="MEMBRANE PROTEIN"/>
    <property type="match status" value="1"/>
</dbReference>
<dbReference type="PANTHER" id="PTHR33908">
    <property type="entry name" value="MANNOSYLTRANSFERASE YKCB-RELATED"/>
    <property type="match status" value="1"/>
</dbReference>
<feature type="transmembrane region" description="Helical" evidence="8">
    <location>
        <begin position="12"/>
        <end position="32"/>
    </location>
</feature>
<dbReference type="EMBL" id="JAZDUF010000004">
    <property type="protein sequence ID" value="MEE3851711.1"/>
    <property type="molecule type" value="Genomic_DNA"/>
</dbReference>
<feature type="domain" description="Glycosyltransferase RgtA/B/C/D-like" evidence="9">
    <location>
        <begin position="58"/>
        <end position="218"/>
    </location>
</feature>
<keyword evidence="2" id="KW-1003">Cell membrane</keyword>
<keyword evidence="3 10" id="KW-0328">Glycosyltransferase</keyword>
<dbReference type="Pfam" id="PF13231">
    <property type="entry name" value="PMT_2"/>
    <property type="match status" value="1"/>
</dbReference>
<name>A0ABU7MF22_9ACTN</name>
<evidence type="ECO:0000256" key="8">
    <source>
        <dbReference type="SAM" id="Phobius"/>
    </source>
</evidence>
<comment type="caution">
    <text evidence="10">The sequence shown here is derived from an EMBL/GenBank/DDBJ whole genome shotgun (WGS) entry which is preliminary data.</text>
</comment>
<feature type="transmembrane region" description="Helical" evidence="8">
    <location>
        <begin position="158"/>
        <end position="185"/>
    </location>
</feature>
<evidence type="ECO:0000256" key="7">
    <source>
        <dbReference type="ARBA" id="ARBA00023136"/>
    </source>
</evidence>
<evidence type="ECO:0000259" key="9">
    <source>
        <dbReference type="Pfam" id="PF13231"/>
    </source>
</evidence>
<reference evidence="10 11" key="1">
    <citation type="submission" date="2024-01" db="EMBL/GenBank/DDBJ databases">
        <title>Draft genome sequence of Gordonia sp. LSe1-13.</title>
        <authorList>
            <person name="Suphannarot A."/>
            <person name="Mingma R."/>
        </authorList>
    </citation>
    <scope>NUCLEOTIDE SEQUENCE [LARGE SCALE GENOMIC DNA]</scope>
    <source>
        <strain evidence="10 11">LSe1-13</strain>
    </source>
</reference>
<evidence type="ECO:0000256" key="5">
    <source>
        <dbReference type="ARBA" id="ARBA00022692"/>
    </source>
</evidence>
<keyword evidence="4 10" id="KW-0808">Transferase</keyword>
<evidence type="ECO:0000256" key="1">
    <source>
        <dbReference type="ARBA" id="ARBA00004651"/>
    </source>
</evidence>
<evidence type="ECO:0000256" key="2">
    <source>
        <dbReference type="ARBA" id="ARBA00022475"/>
    </source>
</evidence>
<gene>
    <name evidence="10" type="ORF">VZC37_15315</name>
</gene>
<feature type="transmembrane region" description="Helical" evidence="8">
    <location>
        <begin position="78"/>
        <end position="99"/>
    </location>
</feature>